<dbReference type="GO" id="GO:0004713">
    <property type="term" value="F:protein tyrosine kinase activity"/>
    <property type="evidence" value="ECO:0007669"/>
    <property type="project" value="InterPro"/>
</dbReference>
<keyword evidence="2" id="KW-1003">Cell membrane</keyword>
<dbReference type="Pfam" id="PF07714">
    <property type="entry name" value="PK_Tyr_Ser-Thr"/>
    <property type="match status" value="1"/>
</dbReference>
<dbReference type="InterPro" id="IPR008266">
    <property type="entry name" value="Tyr_kinase_AS"/>
</dbReference>
<dbReference type="InterPro" id="IPR001245">
    <property type="entry name" value="Ser-Thr/Tyr_kinase_cat_dom"/>
</dbReference>
<comment type="caution">
    <text evidence="12">The sequence shown here is derived from an EMBL/GenBank/DDBJ whole genome shotgun (WGS) entry which is preliminary data.</text>
</comment>
<dbReference type="PROSITE" id="PS51257">
    <property type="entry name" value="PROKAR_LIPOPROTEIN"/>
    <property type="match status" value="1"/>
</dbReference>
<dbReference type="InterPro" id="IPR001611">
    <property type="entry name" value="Leu-rich_rpt"/>
</dbReference>
<dbReference type="CDD" id="cd13999">
    <property type="entry name" value="STKc_MAP3K-like"/>
    <property type="match status" value="1"/>
</dbReference>
<keyword evidence="7 10" id="KW-0472">Membrane</keyword>
<feature type="transmembrane region" description="Helical" evidence="10">
    <location>
        <begin position="878"/>
        <end position="897"/>
    </location>
</feature>
<dbReference type="Gene3D" id="3.30.200.20">
    <property type="entry name" value="Phosphorylase Kinase, domain 1"/>
    <property type="match status" value="1"/>
</dbReference>
<evidence type="ECO:0000256" key="5">
    <source>
        <dbReference type="ARBA" id="ARBA00022737"/>
    </source>
</evidence>
<dbReference type="OrthoDB" id="312032at2759"/>
<feature type="transmembrane region" description="Helical" evidence="10">
    <location>
        <begin position="634"/>
        <end position="655"/>
    </location>
</feature>
<evidence type="ECO:0000256" key="7">
    <source>
        <dbReference type="ARBA" id="ARBA00023136"/>
    </source>
</evidence>
<feature type="transmembrane region" description="Helical" evidence="10">
    <location>
        <begin position="1260"/>
        <end position="1282"/>
    </location>
</feature>
<dbReference type="PROSITE" id="PS00109">
    <property type="entry name" value="PROTEIN_KINASE_TYR"/>
    <property type="match status" value="1"/>
</dbReference>
<dbReference type="SMART" id="SM00369">
    <property type="entry name" value="LRR_TYP"/>
    <property type="match status" value="11"/>
</dbReference>
<accession>A0A2P6NVP6</accession>
<keyword evidence="4 10" id="KW-0812">Transmembrane</keyword>
<dbReference type="SUPFAM" id="SSF52058">
    <property type="entry name" value="L domain-like"/>
    <property type="match status" value="3"/>
</dbReference>
<dbReference type="PRINTS" id="PR00019">
    <property type="entry name" value="LEURICHRPT"/>
</dbReference>
<dbReference type="GO" id="GO:0005886">
    <property type="term" value="C:plasma membrane"/>
    <property type="evidence" value="ECO:0007669"/>
    <property type="project" value="UniProtKB-SubCell"/>
</dbReference>
<reference evidence="12 13" key="1">
    <citation type="journal article" date="2018" name="Genome Biol. Evol.">
        <title>Multiple Roots of Fruiting Body Formation in Amoebozoa.</title>
        <authorList>
            <person name="Hillmann F."/>
            <person name="Forbes G."/>
            <person name="Novohradska S."/>
            <person name="Ferling I."/>
            <person name="Riege K."/>
            <person name="Groth M."/>
            <person name="Westermann M."/>
            <person name="Marz M."/>
            <person name="Spaller T."/>
            <person name="Winckler T."/>
            <person name="Schaap P."/>
            <person name="Glockner G."/>
        </authorList>
    </citation>
    <scope>NUCLEOTIDE SEQUENCE [LARGE SCALE GENOMIC DNA]</scope>
    <source>
        <strain evidence="12 13">Jena</strain>
    </source>
</reference>
<evidence type="ECO:0000256" key="1">
    <source>
        <dbReference type="ARBA" id="ARBA00004651"/>
    </source>
</evidence>
<feature type="compositionally biased region" description="Polar residues" evidence="9">
    <location>
        <begin position="152"/>
        <end position="169"/>
    </location>
</feature>
<keyword evidence="3" id="KW-0433">Leucine-rich repeat</keyword>
<dbReference type="PROSITE" id="PS50011">
    <property type="entry name" value="PROTEIN_KINASE_DOM"/>
    <property type="match status" value="1"/>
</dbReference>
<dbReference type="InterPro" id="IPR032675">
    <property type="entry name" value="LRR_dom_sf"/>
</dbReference>
<dbReference type="PANTHER" id="PTHR32522">
    <property type="match status" value="1"/>
</dbReference>
<evidence type="ECO:0000256" key="8">
    <source>
        <dbReference type="PROSITE-ProRule" id="PRU10141"/>
    </source>
</evidence>
<feature type="domain" description="Protein kinase" evidence="11">
    <location>
        <begin position="2546"/>
        <end position="2800"/>
    </location>
</feature>
<feature type="transmembrane region" description="Helical" evidence="10">
    <location>
        <begin position="785"/>
        <end position="804"/>
    </location>
</feature>
<dbReference type="EMBL" id="MDYQ01000015">
    <property type="protein sequence ID" value="PRP88020.1"/>
    <property type="molecule type" value="Genomic_DNA"/>
</dbReference>
<evidence type="ECO:0000256" key="10">
    <source>
        <dbReference type="SAM" id="Phobius"/>
    </source>
</evidence>
<keyword evidence="8" id="KW-0547">Nucleotide-binding</keyword>
<dbReference type="PRINTS" id="PR00109">
    <property type="entry name" value="TYRKINASE"/>
</dbReference>
<dbReference type="Pfam" id="PF02687">
    <property type="entry name" value="FtsX"/>
    <property type="match status" value="2"/>
</dbReference>
<evidence type="ECO:0000256" key="3">
    <source>
        <dbReference type="ARBA" id="ARBA00022614"/>
    </source>
</evidence>
<dbReference type="SUPFAM" id="SSF52047">
    <property type="entry name" value="RNI-like"/>
    <property type="match status" value="1"/>
</dbReference>
<evidence type="ECO:0000256" key="2">
    <source>
        <dbReference type="ARBA" id="ARBA00022475"/>
    </source>
</evidence>
<evidence type="ECO:0000313" key="13">
    <source>
        <dbReference type="Proteomes" id="UP000241769"/>
    </source>
</evidence>
<dbReference type="GO" id="GO:0005524">
    <property type="term" value="F:ATP binding"/>
    <property type="evidence" value="ECO:0007669"/>
    <property type="project" value="UniProtKB-UniRule"/>
</dbReference>
<keyword evidence="6 10" id="KW-1133">Transmembrane helix</keyword>
<feature type="transmembrane region" description="Helical" evidence="10">
    <location>
        <begin position="233"/>
        <end position="251"/>
    </location>
</feature>
<sequence length="2826" mass="315693">MSTEYRMVFLREWPFGGALRLADPNGGIGWTSSSCWDGTTINSRLVTASSASRFLEWTSQSRIDVEASGRSSKSMVLGMKYRTCESALEASSIEVMEWCVQREGMAGYQKVTDVLEDDEHVIDYVTNRSDESHSNGKPNLRSSIREEYDSISGENGNESNASHIQNGHEGSNGFEYNRASTIRNRLSQNGKVFFVSDAIAQMTQKMLVSGFELSNLQMAIKYVITDTRRHKRAWVIGFLTVFIVVWFTSLLQNSISRSPIVFLKLSEDQVGEYDIVMAPTADNPLFSINFTDIDIKMKKDAPLVKGSAPRWVFVARAINPSDFERNTSTGVLWLDTKLEQEIGLGRGWNHRELGENETHISETVMNSMGLKPGDTFHLRFDFPNVLQSAGATGGLTVPQFIKARIEERIVFPPNSSINLDTTVGSLISTLQKVAPPFVNVTQILERMYGPLPPKESSIDDVIEIFSKRLSDSLIIDRNYTIVDSVPEPKGKYPAALGNVAILESKYFKHIVQRIIANVTSRVNLRQINQLLFFAPSEYRGLLQATVRQWTEYNRTLHTWSENFHEKEYALMVISMVRDRFDYYTRDKDGMNFGMMQTTNQIADAIGYDLPIAMTLPLQASLVPLYYVRLSLDQVFTFVVVVLIVLGALLIYSLLLSNVEEKTYEYGMLRAMGMKHYVLIELLLSQSLSFSVPGIALGLLVSFLVFIPIGIIISDFSLSPMNVKMDGFALLSGIALGFIMPLVAIVGPIKRALSKTLRDALDIYHQVQSETSVQIVRLEELGLSTWQLTVSAMMVIMGFVVYYVIPYAFTFANFPLFFFILTAILLGMLFGLSIIGTSLQPYAERLSIYVLMWGSDYRSISTMVRKNLAAHSRRNIKTAIMFTTSLAFIIFAGSSFSLQAHTLGSTVSLASGSDILVLSITKPLDEMPMRQFLQQRMADKNSQVHGYTFVTFPMAYNNWMNRDYLSNLAGYPSILIQLHGVEENYLNETYVRFFRYSEVDKYNHFNYLKTSNNKDDVIASLYRDAGNASLPIETGGIQVPKPAVATVNEEQRQYYEDRLNNAYLKYIDVVCSEALRYTISVDTKTPLKLAVGVKDAETINYLAKTRGMLTGMPGFFYSSYRQAAIASPVLVTMDTYYKIMQDGWKTQERKTEMPDRPPKQKLIVKMKDGASSSDRELIINGIRNYIKDDRTQVVDTQDVLDSTQVAVQLLNLFFYIVSVISVILCFLVLWLSFTANVNENAWEFGVLRAIGLNSGTVIRMYVYEALCLILSSVFIGSFIGLAVSMTLTLQFNLFTELPFSFDFPYLLFFFVLTMSVMVAIGGSYLPALAIKRKDIAIALKNLIKRLRRMLYRLLALGLLISQSLASDRVVLSQLFSQLNGSFWFNNTNWDSGEDICKFYGVSCSTDGYITSISLSNNNLQGYINDSIYELTYLSELDLSGNDINGVSDLLCNMTSLIRLDLSNNNQLTLDPFHLASLEQLQYLNLSSIQRISLGNLQIPSKYPPALMHLQMGAKVSHKYRRLTSMCGFFLIPLSPYVHLQHLDVNGNRMTSPVDLGDIVQMLNLSHLAIAFNPAFKSSIPRRYANGNHTIPVGMADLQKLEHIDLSNNQLSGNISDIFHLMPRLKKVIMTNNFISGQIPPSLFNHSSILYLDLSINELEGIPTGNDFDSVPLQWLDVHSNRLAGNMSVFENMSQLVHLDASTNRLTGNISGIFEDKNQLVFLKLSLNALTGPLPDLFHDSLYYLDISSNFLSGPLPPSLFVTNSLSTLSLNRNQLSGNLPEIFTGLRNVTCLDLSQNLFNGSLPSMNHMINLTTFSASGNKLTGHIPSDLIDLQLLTDIDLSNNALVGGVPPNLTSVRSLYISSNPDLGGTLDFLNGMTSLETFRGNHCGFNGSIPLLINDPNSLIVFDVGNNQLSGSLPSFESYLTTLIVSNNNLSGPLPEQLCSGSSLTYVDISHNRLSGYFSSIWWETLSQASYLYMNDNDIGNYEGNPYDNNILPSDFISGNLLALDLSNNQFEGGLRANLLDGFAVRELKLSGNRLNGRFSLGTFTNSLQILDISSNQFEGPLPTLIYTDSSSLRYINFSRNRFQDLFPIDYYSFTGLTVFDLSHNQMLGGLAAPIGISSNLNVLKLDHNQFSGEIPHEMGSLTQLTTLTLNDNRLMAESLNFLSQMTSLQMVDLSRNSISATLPTQLASSIEELLASDNDLYDIIPDVIFNLPNLETLDLGNNRLSGESSKFRGDILNISHNRLSGDLTFVSELSAVVSLCINDNLFTGQFLLPEATKNLQLVDLSHNGLSGQLQDMTDFTSLQYLNLSFNNFNGSIPSLRGLSDLSTIDLSNNLLSYARESSLPPNVLCHLNDNPLHCPISWSIRSQCQCECSQIGNDSIASLPYHMEGDVITFDSNHFLHTLSSLGNFSVDRIKISDVRSGSIIATVQVMHYEGYNEGSVQDTVETLKSIAPSTYNQYGYNLIDPVGSVSSGAAAPRSDGVSVVGLIAGITCETLTVVVFISYRKHLRKKMRTNQLAMVDISQLNTATIKRSIIQFDDLKNMQMVGSGAFGIVYRAKWRETMVAVKQVRAEYVTQKQLEDFLHEVNILQGLKSHPNIGMTFPPQPLSLVTEFCSEGSLYSYLRKKSTTAEEKRKFIREIALGMLHLHKERIIHRDLAVRNILLNSHLEAKVADFGLSRSQENTDFQGISVTVSTIGPIRWMAPEAIQSRIYSTKSDVFSFGVVVWEVLTVEDPFPEDSVIDLAVEIIRNGKRLNIPEGTPTDLKDLMTDCWKTEHTERPTFDEICSILSDPTDDQITSVQYANVQNIYIQTDTSEDSRT</sequence>
<dbReference type="InterPro" id="IPR020635">
    <property type="entry name" value="Tyr_kinase_cat_dom"/>
</dbReference>
<evidence type="ECO:0000256" key="6">
    <source>
        <dbReference type="ARBA" id="ARBA00022989"/>
    </source>
</evidence>
<feature type="binding site" evidence="8">
    <location>
        <position position="2573"/>
    </location>
    <ligand>
        <name>ATP</name>
        <dbReference type="ChEBI" id="CHEBI:30616"/>
    </ligand>
</feature>
<feature type="transmembrane region" description="Helical" evidence="10">
    <location>
        <begin position="816"/>
        <end position="838"/>
    </location>
</feature>
<dbReference type="PROSITE" id="PS00107">
    <property type="entry name" value="PROTEIN_KINASE_ATP"/>
    <property type="match status" value="1"/>
</dbReference>
<evidence type="ECO:0000313" key="12">
    <source>
        <dbReference type="EMBL" id="PRP88020.1"/>
    </source>
</evidence>
<dbReference type="SMART" id="SM00219">
    <property type="entry name" value="TyrKc"/>
    <property type="match status" value="1"/>
</dbReference>
<feature type="region of interest" description="Disordered" evidence="9">
    <location>
        <begin position="149"/>
        <end position="171"/>
    </location>
</feature>
<dbReference type="InterPro" id="IPR000719">
    <property type="entry name" value="Prot_kinase_dom"/>
</dbReference>
<dbReference type="Proteomes" id="UP000241769">
    <property type="component" value="Unassembled WGS sequence"/>
</dbReference>
<keyword evidence="13" id="KW-1185">Reference proteome</keyword>
<evidence type="ECO:0000259" key="11">
    <source>
        <dbReference type="PROSITE" id="PS50011"/>
    </source>
</evidence>
<keyword evidence="8" id="KW-0067">ATP-binding</keyword>
<dbReference type="PANTHER" id="PTHR32522:SF5">
    <property type="entry name" value="ABC3 TRANSPORTER PERMEASE PROTEIN DOMAIN-CONTAINING PROTEIN"/>
    <property type="match status" value="1"/>
</dbReference>
<dbReference type="InterPro" id="IPR003591">
    <property type="entry name" value="Leu-rich_rpt_typical-subtyp"/>
</dbReference>
<proteinExistence type="predicted"/>
<protein>
    <submittedName>
        <fullName evidence="12">FtsX domain-containing protein</fullName>
    </submittedName>
</protein>
<keyword evidence="5" id="KW-0677">Repeat</keyword>
<gene>
    <name evidence="12" type="ORF">PROFUN_04448</name>
</gene>
<dbReference type="Gene3D" id="1.10.510.10">
    <property type="entry name" value="Transferase(Phosphotransferase) domain 1"/>
    <property type="match status" value="1"/>
</dbReference>
<comment type="subcellular location">
    <subcellularLocation>
        <location evidence="1">Cell membrane</location>
        <topology evidence="1">Multi-pass membrane protein</topology>
    </subcellularLocation>
</comment>
<evidence type="ECO:0000256" key="9">
    <source>
        <dbReference type="SAM" id="MobiDB-lite"/>
    </source>
</evidence>
<feature type="transmembrane region" description="Helical" evidence="10">
    <location>
        <begin position="676"/>
        <end position="706"/>
    </location>
</feature>
<dbReference type="SUPFAM" id="SSF56112">
    <property type="entry name" value="Protein kinase-like (PK-like)"/>
    <property type="match status" value="1"/>
</dbReference>
<feature type="transmembrane region" description="Helical" evidence="10">
    <location>
        <begin position="2487"/>
        <end position="2510"/>
    </location>
</feature>
<organism evidence="12 13">
    <name type="scientific">Planoprotostelium fungivorum</name>
    <dbReference type="NCBI Taxonomy" id="1890364"/>
    <lineage>
        <taxon>Eukaryota</taxon>
        <taxon>Amoebozoa</taxon>
        <taxon>Evosea</taxon>
        <taxon>Variosea</taxon>
        <taxon>Cavosteliida</taxon>
        <taxon>Cavosteliaceae</taxon>
        <taxon>Planoprotostelium</taxon>
    </lineage>
</organism>
<feature type="transmembrane region" description="Helical" evidence="10">
    <location>
        <begin position="1302"/>
        <end position="1327"/>
    </location>
</feature>
<feature type="transmembrane region" description="Helical" evidence="10">
    <location>
        <begin position="726"/>
        <end position="748"/>
    </location>
</feature>
<feature type="transmembrane region" description="Helical" evidence="10">
    <location>
        <begin position="1211"/>
        <end position="1232"/>
    </location>
</feature>
<dbReference type="PROSITE" id="PS51450">
    <property type="entry name" value="LRR"/>
    <property type="match status" value="3"/>
</dbReference>
<dbReference type="InterPro" id="IPR003838">
    <property type="entry name" value="ABC3_permease_C"/>
</dbReference>
<dbReference type="InParanoid" id="A0A2P6NVP6"/>
<dbReference type="SMART" id="SM00365">
    <property type="entry name" value="LRR_SD22"/>
    <property type="match status" value="7"/>
</dbReference>
<dbReference type="InterPro" id="IPR017441">
    <property type="entry name" value="Protein_kinase_ATP_BS"/>
</dbReference>
<feature type="transmembrane region" description="Helical" evidence="10">
    <location>
        <begin position="1348"/>
        <end position="1364"/>
    </location>
</feature>
<dbReference type="Pfam" id="PF00560">
    <property type="entry name" value="LRR_1"/>
    <property type="match status" value="5"/>
</dbReference>
<dbReference type="InterPro" id="IPR011009">
    <property type="entry name" value="Kinase-like_dom_sf"/>
</dbReference>
<evidence type="ECO:0000256" key="4">
    <source>
        <dbReference type="ARBA" id="ARBA00022692"/>
    </source>
</evidence>
<name>A0A2P6NVP6_9EUKA</name>
<dbReference type="Gene3D" id="3.80.10.10">
    <property type="entry name" value="Ribonuclease Inhibitor"/>
    <property type="match status" value="3"/>
</dbReference>